<dbReference type="Proteomes" id="UP000323011">
    <property type="component" value="Unassembled WGS sequence"/>
</dbReference>
<gene>
    <name evidence="10" type="ORF">FNF27_07307</name>
    <name evidence="8" type="ORF">FNF29_07632</name>
    <name evidence="9" type="ORF">FNF31_06134</name>
</gene>
<organism evidence="10 11">
    <name type="scientific">Cafeteria roenbergensis</name>
    <name type="common">Marine flagellate</name>
    <dbReference type="NCBI Taxonomy" id="33653"/>
    <lineage>
        <taxon>Eukaryota</taxon>
        <taxon>Sar</taxon>
        <taxon>Stramenopiles</taxon>
        <taxon>Bigyra</taxon>
        <taxon>Opalozoa</taxon>
        <taxon>Bicosoecida</taxon>
        <taxon>Cafeteriaceae</taxon>
        <taxon>Cafeteria</taxon>
    </lineage>
</organism>
<proteinExistence type="inferred from homology"/>
<dbReference type="PANTHER" id="PTHR12810">
    <property type="entry name" value="MITOCHONDRIAL 28S RIBOSOMAL PROTEIN S29"/>
    <property type="match status" value="1"/>
</dbReference>
<dbReference type="GO" id="GO:0005763">
    <property type="term" value="C:mitochondrial small ribosomal subunit"/>
    <property type="evidence" value="ECO:0007669"/>
    <property type="project" value="TreeGrafter"/>
</dbReference>
<keyword evidence="6" id="KW-0687">Ribonucleoprotein</keyword>
<evidence type="ECO:0000256" key="3">
    <source>
        <dbReference type="ARBA" id="ARBA00022946"/>
    </source>
</evidence>
<dbReference type="EMBL" id="VLTN01000073">
    <property type="protein sequence ID" value="KAA0147005.1"/>
    <property type="molecule type" value="Genomic_DNA"/>
</dbReference>
<sequence>MKRPSDDPLYGTTLEIVDVKAFLDDLQALRASQKSTPVNQTLSELFSPTRQDDPLFARSAPVIDHLRALPEPFRSQLLAKLVSSLPPDHITNLERLDPTLIRMLRHQRTADGSSLEPDGIHAHPYMSNVQYTSGFFTSESDPVRHTPRHDGRYFVVSKAEEASLLPEGLPGGVEDEFAVTQRRALMVRAEVRGLVNELERYRVMSRAWAQAHPDEVDAPPMEPAFGGKSIAVAAELARAGYDPESGDDDALDAMREEAEAAWEPVPEEVEAEAMALALDAAGETSPRPPACRVFTGVRGIGKSCALFQVVRYARAHGWIVVYVPSALRLTHQGRVLTPTRGVPGDYDQNDLATELLSHVLAAHADALGAVPQRGSYAADAFLPADVDEVMRADIERRVAEEEDEVASLKAEAEARGEPFNPATDWTSKLRADLARTDSVDRRAAGYTLRHMAEWGLAHPPRATEAAVALLEELRLVQEFPVLVAVDGVNDLYEPSGYPSPYGRRLNTKRLPLVRALQAFDANGEDASKALRRGTFIGAASMARHKRPTLLRDTPPGGSANVPAGNRLEVLPMSRGEVHAQLLHYAMTGRFPELPLRADVDSHSVEVFRTLSSGVPLELRSAAIMQF</sequence>
<evidence type="ECO:0000256" key="5">
    <source>
        <dbReference type="ARBA" id="ARBA00023128"/>
    </source>
</evidence>
<evidence type="ECO:0000256" key="7">
    <source>
        <dbReference type="ARBA" id="ARBA00035140"/>
    </source>
</evidence>
<evidence type="ECO:0000313" key="12">
    <source>
        <dbReference type="Proteomes" id="UP000323011"/>
    </source>
</evidence>
<dbReference type="EMBL" id="VLTM01000089">
    <property type="protein sequence ID" value="KAA0155066.1"/>
    <property type="molecule type" value="Genomic_DNA"/>
</dbReference>
<reference evidence="11 12" key="1">
    <citation type="submission" date="2019-07" db="EMBL/GenBank/DDBJ databases">
        <title>Genomes of Cafeteria roenbergensis.</title>
        <authorList>
            <person name="Fischer M.G."/>
            <person name="Hackl T."/>
            <person name="Roman M."/>
        </authorList>
    </citation>
    <scope>NUCLEOTIDE SEQUENCE [LARGE SCALE GENOMIC DNA]</scope>
    <source>
        <strain evidence="8 12">BVI</strain>
        <strain evidence="9 13">Cflag</strain>
        <strain evidence="10 11">E4-10P</strain>
    </source>
</reference>
<dbReference type="InterPro" id="IPR019368">
    <property type="entry name" value="Ribosomal_mS29"/>
</dbReference>
<evidence type="ECO:0000313" key="13">
    <source>
        <dbReference type="Proteomes" id="UP000325113"/>
    </source>
</evidence>
<evidence type="ECO:0000313" key="9">
    <source>
        <dbReference type="EMBL" id="KAA0155066.1"/>
    </source>
</evidence>
<evidence type="ECO:0000313" key="10">
    <source>
        <dbReference type="EMBL" id="KAA0167347.1"/>
    </source>
</evidence>
<accession>A0A5A8DRT5</accession>
<evidence type="ECO:0000256" key="4">
    <source>
        <dbReference type="ARBA" id="ARBA00022980"/>
    </source>
</evidence>
<dbReference type="PANTHER" id="PTHR12810:SF0">
    <property type="entry name" value="SMALL RIBOSOMAL SUBUNIT PROTEIN MS29"/>
    <property type="match status" value="1"/>
</dbReference>
<dbReference type="Proteomes" id="UP000325113">
    <property type="component" value="Unassembled WGS sequence"/>
</dbReference>
<keyword evidence="3" id="KW-0809">Transit peptide</keyword>
<dbReference type="AlphaFoldDB" id="A0A5A8DRT5"/>
<evidence type="ECO:0000256" key="2">
    <source>
        <dbReference type="ARBA" id="ARBA00009863"/>
    </source>
</evidence>
<keyword evidence="12" id="KW-1185">Reference proteome</keyword>
<evidence type="ECO:0000256" key="6">
    <source>
        <dbReference type="ARBA" id="ARBA00023274"/>
    </source>
</evidence>
<dbReference type="OrthoDB" id="274828at2759"/>
<comment type="similarity">
    <text evidence="2">Belongs to the mitochondrion-specific ribosomal protein mS29 family.</text>
</comment>
<protein>
    <recommendedName>
        <fullName evidence="7">Small ribosomal subunit protein mS29</fullName>
    </recommendedName>
</protein>
<evidence type="ECO:0000313" key="11">
    <source>
        <dbReference type="Proteomes" id="UP000322899"/>
    </source>
</evidence>
<keyword evidence="5" id="KW-0496">Mitochondrion</keyword>
<dbReference type="EMBL" id="VLTO01000081">
    <property type="protein sequence ID" value="KAA0167347.1"/>
    <property type="molecule type" value="Genomic_DNA"/>
</dbReference>
<dbReference type="Proteomes" id="UP000322899">
    <property type="component" value="Unassembled WGS sequence"/>
</dbReference>
<dbReference type="Pfam" id="PF10236">
    <property type="entry name" value="DAP3"/>
    <property type="match status" value="1"/>
</dbReference>
<name>A0A5A8DRT5_CAFRO</name>
<dbReference type="GO" id="GO:0003735">
    <property type="term" value="F:structural constituent of ribosome"/>
    <property type="evidence" value="ECO:0007669"/>
    <property type="project" value="TreeGrafter"/>
</dbReference>
<comment type="caution">
    <text evidence="10">The sequence shown here is derived from an EMBL/GenBank/DDBJ whole genome shotgun (WGS) entry which is preliminary data.</text>
</comment>
<comment type="subcellular location">
    <subcellularLocation>
        <location evidence="1">Mitochondrion</location>
    </subcellularLocation>
</comment>
<evidence type="ECO:0000313" key="8">
    <source>
        <dbReference type="EMBL" id="KAA0147005.1"/>
    </source>
</evidence>
<evidence type="ECO:0000256" key="1">
    <source>
        <dbReference type="ARBA" id="ARBA00004173"/>
    </source>
</evidence>
<keyword evidence="4" id="KW-0689">Ribosomal protein</keyword>